<comment type="caution">
    <text evidence="2">The sequence shown here is derived from an EMBL/GenBank/DDBJ whole genome shotgun (WGS) entry which is preliminary data.</text>
</comment>
<gene>
    <name evidence="2" type="ORF">PsYK624_074800</name>
</gene>
<protein>
    <submittedName>
        <fullName evidence="2">Uncharacterized protein</fullName>
    </submittedName>
</protein>
<reference evidence="2 3" key="1">
    <citation type="submission" date="2021-08" db="EMBL/GenBank/DDBJ databases">
        <title>Draft Genome Sequence of Phanerochaete sordida strain YK-624.</title>
        <authorList>
            <person name="Mori T."/>
            <person name="Dohra H."/>
            <person name="Suzuki T."/>
            <person name="Kawagishi H."/>
            <person name="Hirai H."/>
        </authorList>
    </citation>
    <scope>NUCLEOTIDE SEQUENCE [LARGE SCALE GENOMIC DNA]</scope>
    <source>
        <strain evidence="2 3">YK-624</strain>
    </source>
</reference>
<keyword evidence="3" id="KW-1185">Reference proteome</keyword>
<feature type="compositionally biased region" description="Acidic residues" evidence="1">
    <location>
        <begin position="233"/>
        <end position="246"/>
    </location>
</feature>
<organism evidence="2 3">
    <name type="scientific">Phanerochaete sordida</name>
    <dbReference type="NCBI Taxonomy" id="48140"/>
    <lineage>
        <taxon>Eukaryota</taxon>
        <taxon>Fungi</taxon>
        <taxon>Dikarya</taxon>
        <taxon>Basidiomycota</taxon>
        <taxon>Agaricomycotina</taxon>
        <taxon>Agaricomycetes</taxon>
        <taxon>Polyporales</taxon>
        <taxon>Phanerochaetaceae</taxon>
        <taxon>Phanerochaete</taxon>
    </lineage>
</organism>
<dbReference type="OrthoDB" id="508139at2759"/>
<sequence>MPGTDQASARDWSRKTCTCDSCVDGWLSPRMKERLEGEGDFLRYVSISLLSDLGGLPEDEVLPDWVIAEDPSLHFIPMELHTKMSPAFYRGYAVVVDVMVQILQRPAGAAAGCVPTPTAIEARLRELCTAARKSGGKAAALTPDDVEDVEAFLHAGGEAEFALEALTDRAMEKSPAGSEFLRRPAIRVQEEELAGEVGELPVCANDLDFELVRKRLGLPPHFIGPHWFFLTDSESEDDIDGDDSEDVYAGQRGRGGEGAVMKRRDR</sequence>
<dbReference type="EMBL" id="BPQB01000021">
    <property type="protein sequence ID" value="GJE91331.1"/>
    <property type="molecule type" value="Genomic_DNA"/>
</dbReference>
<evidence type="ECO:0000256" key="1">
    <source>
        <dbReference type="SAM" id="MobiDB-lite"/>
    </source>
</evidence>
<dbReference type="AlphaFoldDB" id="A0A9P3LDA6"/>
<evidence type="ECO:0000313" key="3">
    <source>
        <dbReference type="Proteomes" id="UP000703269"/>
    </source>
</evidence>
<proteinExistence type="predicted"/>
<dbReference type="Proteomes" id="UP000703269">
    <property type="component" value="Unassembled WGS sequence"/>
</dbReference>
<feature type="region of interest" description="Disordered" evidence="1">
    <location>
        <begin position="233"/>
        <end position="266"/>
    </location>
</feature>
<evidence type="ECO:0000313" key="2">
    <source>
        <dbReference type="EMBL" id="GJE91331.1"/>
    </source>
</evidence>
<accession>A0A9P3LDA6</accession>
<name>A0A9P3LDA6_9APHY</name>